<dbReference type="GO" id="GO:0005524">
    <property type="term" value="F:ATP binding"/>
    <property type="evidence" value="ECO:0007669"/>
    <property type="project" value="UniProtKB-KW"/>
</dbReference>
<dbReference type="PANTHER" id="PTHR45639">
    <property type="entry name" value="HSC70CB, ISOFORM G-RELATED"/>
    <property type="match status" value="1"/>
</dbReference>
<dbReference type="GO" id="GO:0005634">
    <property type="term" value="C:nucleus"/>
    <property type="evidence" value="ECO:0007669"/>
    <property type="project" value="TreeGrafter"/>
</dbReference>
<dbReference type="InterPro" id="IPR018181">
    <property type="entry name" value="Heat_shock_70_CS"/>
</dbReference>
<dbReference type="Gene3D" id="1.25.40.10">
    <property type="entry name" value="Tetratricopeptide repeat domain"/>
    <property type="match status" value="1"/>
</dbReference>
<feature type="signal peptide" evidence="4">
    <location>
        <begin position="1"/>
        <end position="29"/>
    </location>
</feature>
<dbReference type="PROSITE" id="PS01036">
    <property type="entry name" value="HSP70_3"/>
    <property type="match status" value="1"/>
</dbReference>
<dbReference type="OrthoDB" id="434160at2759"/>
<dbReference type="Pfam" id="PF00012">
    <property type="entry name" value="HSP70"/>
    <property type="match status" value="1"/>
</dbReference>
<dbReference type="SMART" id="SM00028">
    <property type="entry name" value="TPR"/>
    <property type="match status" value="3"/>
</dbReference>
<proteinExistence type="predicted"/>
<keyword evidence="3" id="KW-0175">Coiled coil</keyword>
<evidence type="ECO:0000313" key="5">
    <source>
        <dbReference type="EMBL" id="CBK21406.2"/>
    </source>
</evidence>
<reference evidence="5" key="1">
    <citation type="submission" date="2010-02" db="EMBL/GenBank/DDBJ databases">
        <title>Sequencing and annotation of the Blastocystis hominis genome.</title>
        <authorList>
            <person name="Wincker P."/>
        </authorList>
    </citation>
    <scope>NUCLEOTIDE SEQUENCE</scope>
    <source>
        <strain evidence="5">Singapore isolate B</strain>
    </source>
</reference>
<dbReference type="SUPFAM" id="SSF100934">
    <property type="entry name" value="Heat shock protein 70kD (HSP70), C-terminal subdomain"/>
    <property type="match status" value="1"/>
</dbReference>
<dbReference type="PANTHER" id="PTHR45639:SF28">
    <property type="entry name" value="HEAT SHOCK PROTEIN-LIKE PROTEIN"/>
    <property type="match status" value="1"/>
</dbReference>
<feature type="coiled-coil region" evidence="3">
    <location>
        <begin position="343"/>
        <end position="392"/>
    </location>
</feature>
<evidence type="ECO:0000313" key="6">
    <source>
        <dbReference type="Proteomes" id="UP000008312"/>
    </source>
</evidence>
<name>D8M017_BLAHO</name>
<dbReference type="OMA" id="KNAVNNC"/>
<dbReference type="InterPro" id="IPR011990">
    <property type="entry name" value="TPR-like_helical_dom_sf"/>
</dbReference>
<dbReference type="SUPFAM" id="SSF53067">
    <property type="entry name" value="Actin-like ATPase domain"/>
    <property type="match status" value="1"/>
</dbReference>
<dbReference type="InterPro" id="IPR043129">
    <property type="entry name" value="ATPase_NBD"/>
</dbReference>
<dbReference type="Gene3D" id="3.30.420.40">
    <property type="match status" value="2"/>
</dbReference>
<dbReference type="Pfam" id="PF14559">
    <property type="entry name" value="TPR_19"/>
    <property type="match status" value="1"/>
</dbReference>
<dbReference type="InterPro" id="IPR029048">
    <property type="entry name" value="HSP70_C_sf"/>
</dbReference>
<dbReference type="InParanoid" id="D8M017"/>
<dbReference type="GO" id="GO:0005829">
    <property type="term" value="C:cytosol"/>
    <property type="evidence" value="ECO:0007669"/>
    <property type="project" value="TreeGrafter"/>
</dbReference>
<organism evidence="5">
    <name type="scientific">Blastocystis hominis</name>
    <dbReference type="NCBI Taxonomy" id="12968"/>
    <lineage>
        <taxon>Eukaryota</taxon>
        <taxon>Sar</taxon>
        <taxon>Stramenopiles</taxon>
        <taxon>Bigyra</taxon>
        <taxon>Opalozoa</taxon>
        <taxon>Opalinata</taxon>
        <taxon>Blastocystidae</taxon>
        <taxon>Blastocystis</taxon>
    </lineage>
</organism>
<evidence type="ECO:0000256" key="2">
    <source>
        <dbReference type="ARBA" id="ARBA00022840"/>
    </source>
</evidence>
<dbReference type="EMBL" id="FN668642">
    <property type="protein sequence ID" value="CBK21406.2"/>
    <property type="molecule type" value="Genomic_DNA"/>
</dbReference>
<gene>
    <name evidence="5" type="ORF">GSBLH_T00001575001</name>
</gene>
<dbReference type="GO" id="GO:0140662">
    <property type="term" value="F:ATP-dependent protein folding chaperone"/>
    <property type="evidence" value="ECO:0007669"/>
    <property type="project" value="InterPro"/>
</dbReference>
<sequence>MSKILSSLFRMRSLRKVCVLFWMLLNWQASRTCVSFPQMPLRRTSMFFLLVEFIPPSYCFRLNNSDHFSQSPESSYHVLFVDQGSCFTDLYVVEFTSKSSKILGSVSRQFGAKDIDNALYTHFVQKLANKVSILPGSKQSIRLMDGCRRLKEMLSAAGKAALTVYGLMEDEDSQLSMTRAEMEGLVADQIARFRSLVQELRSIYPGPIDAIEMIGGGSRIPFMQQIVSEEIGKNLQFTVDSASCIAKGCALLGIADSARADWTMDVPSLPSTPADLEAMKQMREVEMELRARDEARVALGEARNALEELIDQTRRELSGKFASYLKEEEVNALLNAEDDWLWNAGESASLEELREHRNQLEATLKERFGAFYEAKEQDRLKIERELEEESKKRELQSQSDDVKLPYSARMSRAEANKKEGTELFKEKNYEMAVQRYMRALGHCSKFFNLSPEQKQTVAEMEKSLRLNLAQCFIKLEAWKKAEDYCTTVLKSDPQNTKALYRRAFCYDKLKDVERCSKDLEAVMKLIPDDPSVKNLAARNQAAKKAVNERRKAMAQKMFGRL</sequence>
<dbReference type="InterPro" id="IPR019734">
    <property type="entry name" value="TPR_rpt"/>
</dbReference>
<dbReference type="Gene3D" id="3.90.640.10">
    <property type="entry name" value="Actin, Chain A, domain 4"/>
    <property type="match status" value="1"/>
</dbReference>
<dbReference type="RefSeq" id="XP_012895454.1">
    <property type="nucleotide sequence ID" value="XM_013040000.1"/>
</dbReference>
<keyword evidence="6" id="KW-1185">Reference proteome</keyword>
<dbReference type="Proteomes" id="UP000008312">
    <property type="component" value="Unassembled WGS sequence"/>
</dbReference>
<evidence type="ECO:0000256" key="1">
    <source>
        <dbReference type="ARBA" id="ARBA00022741"/>
    </source>
</evidence>
<evidence type="ECO:0000256" key="4">
    <source>
        <dbReference type="SAM" id="SignalP"/>
    </source>
</evidence>
<accession>D8M017</accession>
<dbReference type="GeneID" id="24918818"/>
<evidence type="ECO:0000256" key="3">
    <source>
        <dbReference type="SAM" id="Coils"/>
    </source>
</evidence>
<feature type="chain" id="PRO_5003117670" evidence="4">
    <location>
        <begin position="30"/>
        <end position="561"/>
    </location>
</feature>
<dbReference type="Gene3D" id="1.20.1270.10">
    <property type="match status" value="1"/>
</dbReference>
<keyword evidence="4" id="KW-0732">Signal</keyword>
<keyword evidence="2" id="KW-0067">ATP-binding</keyword>
<keyword evidence="1" id="KW-0547">Nucleotide-binding</keyword>
<dbReference type="InterPro" id="IPR013126">
    <property type="entry name" value="Hsp_70_fam"/>
</dbReference>
<dbReference type="SUPFAM" id="SSF48452">
    <property type="entry name" value="TPR-like"/>
    <property type="match status" value="1"/>
</dbReference>
<protein>
    <submittedName>
        <fullName evidence="5">Uncharacterized protein</fullName>
    </submittedName>
</protein>
<dbReference type="AlphaFoldDB" id="D8M017"/>